<dbReference type="Proteomes" id="UP001516400">
    <property type="component" value="Unassembled WGS sequence"/>
</dbReference>
<gene>
    <name evidence="1" type="ORF">HHI36_012859</name>
</gene>
<protein>
    <submittedName>
        <fullName evidence="1">Uncharacterized protein</fullName>
    </submittedName>
</protein>
<proteinExistence type="predicted"/>
<sequence>MSHQSNKGEKENVESQLGHSAVSDISIISTLNKLTKETTNKKRNKSKKQIIKKKIDVKRRKVYKPETNQEICDPKTNLVGKICEPSPVQIDAN</sequence>
<evidence type="ECO:0000313" key="2">
    <source>
        <dbReference type="Proteomes" id="UP001516400"/>
    </source>
</evidence>
<comment type="caution">
    <text evidence="1">The sequence shown here is derived from an EMBL/GenBank/DDBJ whole genome shotgun (WGS) entry which is preliminary data.</text>
</comment>
<dbReference type="EMBL" id="JABFTP020000103">
    <property type="protein sequence ID" value="KAL3277514.1"/>
    <property type="molecule type" value="Genomic_DNA"/>
</dbReference>
<organism evidence="1 2">
    <name type="scientific">Cryptolaemus montrouzieri</name>
    <dbReference type="NCBI Taxonomy" id="559131"/>
    <lineage>
        <taxon>Eukaryota</taxon>
        <taxon>Metazoa</taxon>
        <taxon>Ecdysozoa</taxon>
        <taxon>Arthropoda</taxon>
        <taxon>Hexapoda</taxon>
        <taxon>Insecta</taxon>
        <taxon>Pterygota</taxon>
        <taxon>Neoptera</taxon>
        <taxon>Endopterygota</taxon>
        <taxon>Coleoptera</taxon>
        <taxon>Polyphaga</taxon>
        <taxon>Cucujiformia</taxon>
        <taxon>Coccinelloidea</taxon>
        <taxon>Coccinellidae</taxon>
        <taxon>Scymninae</taxon>
        <taxon>Scymnini</taxon>
        <taxon>Cryptolaemus</taxon>
    </lineage>
</organism>
<dbReference type="AlphaFoldDB" id="A0ABD2NG18"/>
<feature type="non-terminal residue" evidence="1">
    <location>
        <position position="93"/>
    </location>
</feature>
<evidence type="ECO:0000313" key="1">
    <source>
        <dbReference type="EMBL" id="KAL3277514.1"/>
    </source>
</evidence>
<name>A0ABD2NG18_9CUCU</name>
<reference evidence="1 2" key="1">
    <citation type="journal article" date="2021" name="BMC Biol.">
        <title>Horizontally acquired antibacterial genes associated with adaptive radiation of ladybird beetles.</title>
        <authorList>
            <person name="Li H.S."/>
            <person name="Tang X.F."/>
            <person name="Huang Y.H."/>
            <person name="Xu Z.Y."/>
            <person name="Chen M.L."/>
            <person name="Du X.Y."/>
            <person name="Qiu B.Y."/>
            <person name="Chen P.T."/>
            <person name="Zhang W."/>
            <person name="Slipinski A."/>
            <person name="Escalona H.E."/>
            <person name="Waterhouse R.M."/>
            <person name="Zwick A."/>
            <person name="Pang H."/>
        </authorList>
    </citation>
    <scope>NUCLEOTIDE SEQUENCE [LARGE SCALE GENOMIC DNA]</scope>
    <source>
        <strain evidence="1">SYSU2018</strain>
    </source>
</reference>
<keyword evidence="2" id="KW-1185">Reference proteome</keyword>
<accession>A0ABD2NG18</accession>